<dbReference type="Gene3D" id="1.10.630.10">
    <property type="entry name" value="Cytochrome P450"/>
    <property type="match status" value="1"/>
</dbReference>
<keyword evidence="8" id="KW-0349">Heme</keyword>
<dbReference type="PRINTS" id="PR00385">
    <property type="entry name" value="P450"/>
</dbReference>
<keyword evidence="7" id="KW-0503">Monooxygenase</keyword>
<accession>A0AAD2HMJ6</accession>
<dbReference type="Proteomes" id="UP001295794">
    <property type="component" value="Unassembled WGS sequence"/>
</dbReference>
<reference evidence="9" key="1">
    <citation type="submission" date="2023-11" db="EMBL/GenBank/DDBJ databases">
        <authorList>
            <person name="De Vega J J."/>
            <person name="De Vega J J."/>
        </authorList>
    </citation>
    <scope>NUCLEOTIDE SEQUENCE</scope>
</reference>
<dbReference type="GO" id="GO:0004497">
    <property type="term" value="F:monooxygenase activity"/>
    <property type="evidence" value="ECO:0007669"/>
    <property type="project" value="UniProtKB-KW"/>
</dbReference>
<dbReference type="InterPro" id="IPR050121">
    <property type="entry name" value="Cytochrome_P450_monoxygenase"/>
</dbReference>
<gene>
    <name evidence="9" type="ORF">MYCIT1_LOCUS26534</name>
</gene>
<dbReference type="PRINTS" id="PR00465">
    <property type="entry name" value="EP450IV"/>
</dbReference>
<comment type="similarity">
    <text evidence="3">Belongs to the cytochrome P450 family.</text>
</comment>
<evidence type="ECO:0000313" key="9">
    <source>
        <dbReference type="EMBL" id="CAK5277518.1"/>
    </source>
</evidence>
<evidence type="ECO:0000256" key="3">
    <source>
        <dbReference type="ARBA" id="ARBA00010617"/>
    </source>
</evidence>
<dbReference type="SUPFAM" id="SSF48264">
    <property type="entry name" value="Cytochrome P450"/>
    <property type="match status" value="1"/>
</dbReference>
<protein>
    <recommendedName>
        <fullName evidence="11">Cytochrome P450</fullName>
    </recommendedName>
</protein>
<dbReference type="GO" id="GO:0005506">
    <property type="term" value="F:iron ion binding"/>
    <property type="evidence" value="ECO:0007669"/>
    <property type="project" value="InterPro"/>
</dbReference>
<keyword evidence="5" id="KW-0560">Oxidoreductase</keyword>
<dbReference type="EMBL" id="CAVNYO010000419">
    <property type="protein sequence ID" value="CAK5277518.1"/>
    <property type="molecule type" value="Genomic_DNA"/>
</dbReference>
<sequence>VDLVKWFELFALDTITDIAFGEGFDVLRQGMDPEGVLARIRASKFRRNWLGHIPWAMRLLSSDIEPFTESLLTQRTAKETIWAKDFLHYLTEIEAVDGESVIMAGADTIAATLSSFFWFLLCNPDCYSRLQKEILDVYKTEVVYNTSRHPQLHYLAACLNETLRLHPPVLTNGTRTGGKVVGGRFIPPDTNICIPPYAMHRRPECFFPQTEEFNPDRWLPAEAHRFTHNLAGFIPFSIGPAGCAGQRLARMELTMTVCLLMKVFRFEKMPGVNYESWPAGIRDELLATRDPLWVKITLLRR</sequence>
<dbReference type="AlphaFoldDB" id="A0AAD2HMJ6"/>
<comment type="caution">
    <text evidence="9">The sequence shown here is derived from an EMBL/GenBank/DDBJ whole genome shotgun (WGS) entry which is preliminary data.</text>
</comment>
<dbReference type="GO" id="GO:0020037">
    <property type="term" value="F:heme binding"/>
    <property type="evidence" value="ECO:0007669"/>
    <property type="project" value="InterPro"/>
</dbReference>
<evidence type="ECO:0000313" key="10">
    <source>
        <dbReference type="Proteomes" id="UP001295794"/>
    </source>
</evidence>
<dbReference type="InterPro" id="IPR001128">
    <property type="entry name" value="Cyt_P450"/>
</dbReference>
<evidence type="ECO:0000256" key="8">
    <source>
        <dbReference type="PIRSR" id="PIRSR602403-1"/>
    </source>
</evidence>
<evidence type="ECO:0000256" key="5">
    <source>
        <dbReference type="ARBA" id="ARBA00023002"/>
    </source>
</evidence>
<keyword evidence="10" id="KW-1185">Reference proteome</keyword>
<dbReference type="Pfam" id="PF00067">
    <property type="entry name" value="p450"/>
    <property type="match status" value="1"/>
</dbReference>
<dbReference type="GO" id="GO:0016705">
    <property type="term" value="F:oxidoreductase activity, acting on paired donors, with incorporation or reduction of molecular oxygen"/>
    <property type="evidence" value="ECO:0007669"/>
    <property type="project" value="InterPro"/>
</dbReference>
<evidence type="ECO:0000256" key="2">
    <source>
        <dbReference type="ARBA" id="ARBA00005179"/>
    </source>
</evidence>
<name>A0AAD2HMJ6_9AGAR</name>
<organism evidence="9 10">
    <name type="scientific">Mycena citricolor</name>
    <dbReference type="NCBI Taxonomy" id="2018698"/>
    <lineage>
        <taxon>Eukaryota</taxon>
        <taxon>Fungi</taxon>
        <taxon>Dikarya</taxon>
        <taxon>Basidiomycota</taxon>
        <taxon>Agaricomycotina</taxon>
        <taxon>Agaricomycetes</taxon>
        <taxon>Agaricomycetidae</taxon>
        <taxon>Agaricales</taxon>
        <taxon>Marasmiineae</taxon>
        <taxon>Mycenaceae</taxon>
        <taxon>Mycena</taxon>
    </lineage>
</organism>
<comment type="cofactor">
    <cofactor evidence="1 8">
        <name>heme</name>
        <dbReference type="ChEBI" id="CHEBI:30413"/>
    </cofactor>
</comment>
<dbReference type="InterPro" id="IPR036396">
    <property type="entry name" value="Cyt_P450_sf"/>
</dbReference>
<dbReference type="PANTHER" id="PTHR24305">
    <property type="entry name" value="CYTOCHROME P450"/>
    <property type="match status" value="1"/>
</dbReference>
<evidence type="ECO:0000256" key="6">
    <source>
        <dbReference type="ARBA" id="ARBA00023004"/>
    </source>
</evidence>
<keyword evidence="6 8" id="KW-0408">Iron</keyword>
<keyword evidence="4 8" id="KW-0479">Metal-binding</keyword>
<comment type="pathway">
    <text evidence="2">Secondary metabolite biosynthesis.</text>
</comment>
<evidence type="ECO:0000256" key="7">
    <source>
        <dbReference type="ARBA" id="ARBA00023033"/>
    </source>
</evidence>
<evidence type="ECO:0000256" key="1">
    <source>
        <dbReference type="ARBA" id="ARBA00001971"/>
    </source>
</evidence>
<dbReference type="InterPro" id="IPR002403">
    <property type="entry name" value="Cyt_P450_E_grp-IV"/>
</dbReference>
<evidence type="ECO:0000256" key="4">
    <source>
        <dbReference type="ARBA" id="ARBA00022723"/>
    </source>
</evidence>
<feature type="non-terminal residue" evidence="9">
    <location>
        <position position="301"/>
    </location>
</feature>
<evidence type="ECO:0008006" key="11">
    <source>
        <dbReference type="Google" id="ProtNLM"/>
    </source>
</evidence>
<dbReference type="PANTHER" id="PTHR24305:SF187">
    <property type="entry name" value="P450, PUTATIVE (EUROFUNG)-RELATED"/>
    <property type="match status" value="1"/>
</dbReference>
<proteinExistence type="inferred from homology"/>
<feature type="binding site" description="axial binding residue" evidence="8">
    <location>
        <position position="243"/>
    </location>
    <ligand>
        <name>heme</name>
        <dbReference type="ChEBI" id="CHEBI:30413"/>
    </ligand>
    <ligandPart>
        <name>Fe</name>
        <dbReference type="ChEBI" id="CHEBI:18248"/>
    </ligandPart>
</feature>